<dbReference type="Gene3D" id="1.20.1250.20">
    <property type="entry name" value="MFS general substrate transporter like domains"/>
    <property type="match status" value="1"/>
</dbReference>
<feature type="transmembrane region" description="Helical" evidence="8">
    <location>
        <begin position="466"/>
        <end position="486"/>
    </location>
</feature>
<dbReference type="Proteomes" id="UP000070720">
    <property type="component" value="Chromosome 2"/>
</dbReference>
<dbReference type="EMBL" id="HG970333">
    <property type="protein sequence ID" value="CEF79485.1"/>
    <property type="molecule type" value="Genomic_DNA"/>
</dbReference>
<dbReference type="eggNOG" id="KOG0254">
    <property type="taxonomic scope" value="Eukaryota"/>
</dbReference>
<feature type="transmembrane region" description="Helical" evidence="8">
    <location>
        <begin position="257"/>
        <end position="277"/>
    </location>
</feature>
<dbReference type="GO" id="GO:0016020">
    <property type="term" value="C:membrane"/>
    <property type="evidence" value="ECO:0007669"/>
    <property type="project" value="UniProtKB-SubCell"/>
</dbReference>
<feature type="transmembrane region" description="Helical" evidence="8">
    <location>
        <begin position="525"/>
        <end position="547"/>
    </location>
</feature>
<dbReference type="InterPro" id="IPR005828">
    <property type="entry name" value="MFS_sugar_transport-like"/>
</dbReference>
<dbReference type="InterPro" id="IPR003663">
    <property type="entry name" value="Sugar/inositol_transpt"/>
</dbReference>
<evidence type="ECO:0000256" key="7">
    <source>
        <dbReference type="SAM" id="MobiDB-lite"/>
    </source>
</evidence>
<reference evidence="11" key="4">
    <citation type="submission" date="2017-01" db="UniProtKB">
        <authorList>
            <consortium name="EnsemblFungi"/>
        </authorList>
    </citation>
    <scope>IDENTIFICATION</scope>
    <source>
        <strain evidence="11">PH-1 / ATCC MYA-4620 / FGSC 9075 / NRRL 31084</strain>
    </source>
</reference>
<dbReference type="InParanoid" id="A0A098DLX3"/>
<dbReference type="SUPFAM" id="SSF103473">
    <property type="entry name" value="MFS general substrate transporter"/>
    <property type="match status" value="1"/>
</dbReference>
<protein>
    <submittedName>
        <fullName evidence="10">Chromosome 2, complete genome</fullName>
    </submittedName>
</protein>
<feature type="transmembrane region" description="Helical" evidence="8">
    <location>
        <begin position="189"/>
        <end position="215"/>
    </location>
</feature>
<dbReference type="GO" id="GO:0022857">
    <property type="term" value="F:transmembrane transporter activity"/>
    <property type="evidence" value="ECO:0007669"/>
    <property type="project" value="InterPro"/>
</dbReference>
<dbReference type="VEuPathDB" id="FungiDB:FGRAMPH1_01G15367"/>
<dbReference type="PANTHER" id="PTHR48020:SF40">
    <property type="entry name" value="MAJOR FACILITATOR SUPERFAMILY (MFS) PROFILE DOMAIN-CONTAINING PROTEIN"/>
    <property type="match status" value="1"/>
</dbReference>
<keyword evidence="5 8" id="KW-1133">Transmembrane helix</keyword>
<evidence type="ECO:0000256" key="1">
    <source>
        <dbReference type="ARBA" id="ARBA00004141"/>
    </source>
</evidence>
<dbReference type="EnsemblFungi" id="CEF79485">
    <property type="protein sequence ID" value="CEF79485"/>
    <property type="gene ID" value="FGRRES_04465_M"/>
</dbReference>
<evidence type="ECO:0000313" key="11">
    <source>
        <dbReference type="EnsemblFungi" id="CEF79485"/>
    </source>
</evidence>
<accession>A0A098DLX3</accession>
<feature type="transmembrane region" description="Helical" evidence="8">
    <location>
        <begin position="227"/>
        <end position="251"/>
    </location>
</feature>
<dbReference type="InterPro" id="IPR020846">
    <property type="entry name" value="MFS_dom"/>
</dbReference>
<evidence type="ECO:0000256" key="5">
    <source>
        <dbReference type="ARBA" id="ARBA00022989"/>
    </source>
</evidence>
<evidence type="ECO:0000259" key="9">
    <source>
        <dbReference type="PROSITE" id="PS50850"/>
    </source>
</evidence>
<accession>A0A0E0S7L0</accession>
<comment type="subcellular location">
    <subcellularLocation>
        <location evidence="1">Membrane</location>
        <topology evidence="1">Multi-pass membrane protein</topology>
    </subcellularLocation>
</comment>
<evidence type="ECO:0000256" key="4">
    <source>
        <dbReference type="ARBA" id="ARBA00022692"/>
    </source>
</evidence>
<dbReference type="InterPro" id="IPR005829">
    <property type="entry name" value="Sugar_transporter_CS"/>
</dbReference>
<keyword evidence="4 8" id="KW-0812">Transmembrane</keyword>
<dbReference type="InterPro" id="IPR050814">
    <property type="entry name" value="Myo-inositol_Transporter"/>
</dbReference>
<keyword evidence="6 8" id="KW-0472">Membrane</keyword>
<feature type="transmembrane region" description="Helical" evidence="8">
    <location>
        <begin position="405"/>
        <end position="428"/>
    </location>
</feature>
<organism evidence="10 12">
    <name type="scientific">Gibberella zeae (strain ATCC MYA-4620 / CBS 123657 / FGSC 9075 / NRRL 31084 / PH-1)</name>
    <name type="common">Wheat head blight fungus</name>
    <name type="synonym">Fusarium graminearum</name>
    <dbReference type="NCBI Taxonomy" id="229533"/>
    <lineage>
        <taxon>Eukaryota</taxon>
        <taxon>Fungi</taxon>
        <taxon>Dikarya</taxon>
        <taxon>Ascomycota</taxon>
        <taxon>Pezizomycotina</taxon>
        <taxon>Sordariomycetes</taxon>
        <taxon>Hypocreomycetidae</taxon>
        <taxon>Hypocreales</taxon>
        <taxon>Nectriaceae</taxon>
        <taxon>Fusarium</taxon>
    </lineage>
</organism>
<sequence length="626" mass="69291">MNDEQLETAVRSFYHETSDTLTNRRQYPTEEDIERAAKVWHHKDYYENAARHKLETPLSLNMAEQYALVKEVDHPFSERGMWTVIFTVSLSAFLQGFAQSSQNGANLFARYWISSSSDQPVNSRFAFANAAVYFSAAVLGCPLAAPLNTLLGRRGAIIVAAFLILVSSIGSACIPLPTSDNDPARDGTWALVAGIRIIGGVGMGLKATSTPILAAETAVGSWRGSNILMWQLWVAFGIMMSFVVNICLNQINDKKLTLRLILGSPAVFALILMLVAYRCPESFRYHLMPDSKNYSPEKAYASLQKLRNTKLQADRDLFATHQGIVNEIRMERDDDGLSSSGSLRYVTRYCNIFKYRRLRNAAITTGIVALSQQLSGINLMAFYGGTTLVGITPGNVPDGGQIMKAMVYNLIFGSINFLFCLPAIYYIDTLGRRKILLYTIPGMAIGLMAAAVSYDQVTIEVVAFWIFFHTAFYSPGMGPVPFVLAAESFPLAYRETGASFAITINFLFAGLLAWLQPLLVAGVKFGGTLGVFSGLNVISFFLIFFLVEETHGNDLEYLGRVFRRSKLEFARQQFYKLVPFSGKAGQDQDREISSQSDHGNENSSEGTRMDSLNMTRAVNTNTNANI</sequence>
<reference evidence="11 12" key="2">
    <citation type="journal article" date="2010" name="Nature">
        <title>Comparative genomics reveals mobile pathogenicity chromosomes in Fusarium.</title>
        <authorList>
            <person name="Ma L.J."/>
            <person name="van der Does H.C."/>
            <person name="Borkovich K.A."/>
            <person name="Coleman J.J."/>
            <person name="Daboussi M.J."/>
            <person name="Di Pietro A."/>
            <person name="Dufresne M."/>
            <person name="Freitag M."/>
            <person name="Grabherr M."/>
            <person name="Henrissat B."/>
            <person name="Houterman P.M."/>
            <person name="Kang S."/>
            <person name="Shim W.B."/>
            <person name="Woloshuk C."/>
            <person name="Xie X."/>
            <person name="Xu J.R."/>
            <person name="Antoniw J."/>
            <person name="Baker S.E."/>
            <person name="Bluhm B.H."/>
            <person name="Breakspear A."/>
            <person name="Brown D.W."/>
            <person name="Butchko R.A."/>
            <person name="Chapman S."/>
            <person name="Coulson R."/>
            <person name="Coutinho P.M."/>
            <person name="Danchin E.G."/>
            <person name="Diener A."/>
            <person name="Gale L.R."/>
            <person name="Gardiner D.M."/>
            <person name="Goff S."/>
            <person name="Hammond-Kosack K.E."/>
            <person name="Hilburn K."/>
            <person name="Hua-Van A."/>
            <person name="Jonkers W."/>
            <person name="Kazan K."/>
            <person name="Kodira C.D."/>
            <person name="Koehrsen M."/>
            <person name="Kumar L."/>
            <person name="Lee Y.H."/>
            <person name="Li L."/>
            <person name="Manners J.M."/>
            <person name="Miranda-Saavedra D."/>
            <person name="Mukherjee M."/>
            <person name="Park G."/>
            <person name="Park J."/>
            <person name="Park S.Y."/>
            <person name="Proctor R.H."/>
            <person name="Regev A."/>
            <person name="Ruiz-Roldan M.C."/>
            <person name="Sain D."/>
            <person name="Sakthikumar S."/>
            <person name="Sykes S."/>
            <person name="Schwartz D.C."/>
            <person name="Turgeon B.G."/>
            <person name="Wapinski I."/>
            <person name="Yoder O."/>
            <person name="Young S."/>
            <person name="Zeng Q."/>
            <person name="Zhou S."/>
            <person name="Galagan J."/>
            <person name="Cuomo C.A."/>
            <person name="Kistler H.C."/>
            <person name="Rep M."/>
        </authorList>
    </citation>
    <scope>GENOME REANNOTATION</scope>
    <source>
        <strain evidence="12">ATCC MYA-4620 / CBS 123657 / FGSC 9075 / NRRL 31084 / PH-1</strain>
        <strain evidence="11">PH-1 / ATCC MYA-4620 / FGSC 9075 / NRRL 31084</strain>
    </source>
</reference>
<dbReference type="GO" id="GO:0015798">
    <property type="term" value="P:myo-inositol transport"/>
    <property type="evidence" value="ECO:0007669"/>
    <property type="project" value="UniProtKB-ARBA"/>
</dbReference>
<dbReference type="PRINTS" id="PR00171">
    <property type="entry name" value="SUGRTRNSPORT"/>
</dbReference>
<feature type="compositionally biased region" description="Polar residues" evidence="7">
    <location>
        <begin position="593"/>
        <end position="626"/>
    </location>
</feature>
<dbReference type="AlphaFoldDB" id="A0A098DLX3"/>
<evidence type="ECO:0000313" key="10">
    <source>
        <dbReference type="EMBL" id="CEF79485.1"/>
    </source>
</evidence>
<dbReference type="InterPro" id="IPR036259">
    <property type="entry name" value="MFS_trans_sf"/>
</dbReference>
<dbReference type="GO" id="GO:0015791">
    <property type="term" value="P:polyol transmembrane transport"/>
    <property type="evidence" value="ECO:0007669"/>
    <property type="project" value="UniProtKB-ARBA"/>
</dbReference>
<dbReference type="PANTHER" id="PTHR48020">
    <property type="entry name" value="PROTON MYO-INOSITOL COTRANSPORTER"/>
    <property type="match status" value="1"/>
</dbReference>
<feature type="transmembrane region" description="Helical" evidence="8">
    <location>
        <begin position="157"/>
        <end position="177"/>
    </location>
</feature>
<feature type="transmembrane region" description="Helical" evidence="8">
    <location>
        <begin position="435"/>
        <end position="454"/>
    </location>
</feature>
<keyword evidence="12" id="KW-1185">Reference proteome</keyword>
<keyword evidence="3" id="KW-0813">Transport</keyword>
<comment type="similarity">
    <text evidence="2">Belongs to the major facilitator superfamily. Sugar transporter (TC 2.A.1.1) family.</text>
</comment>
<dbReference type="Pfam" id="PF00083">
    <property type="entry name" value="Sugar_tr"/>
    <property type="match status" value="1"/>
</dbReference>
<name>A0A098DLX3_GIBZE</name>
<dbReference type="PROSITE" id="PS00217">
    <property type="entry name" value="SUGAR_TRANSPORT_2"/>
    <property type="match status" value="1"/>
</dbReference>
<feature type="domain" description="Major facilitator superfamily (MFS) profile" evidence="9">
    <location>
        <begin position="84"/>
        <end position="551"/>
    </location>
</feature>
<reference evidence="11 12" key="1">
    <citation type="journal article" date="2007" name="Science">
        <title>The Fusarium graminearum genome reveals a link between localized polymorphism and pathogen specialization.</title>
        <authorList>
            <person name="Cuomo C.A."/>
            <person name="Gueldener U."/>
            <person name="Xu J.-R."/>
            <person name="Trail F."/>
            <person name="Turgeon B.G."/>
            <person name="Di Pietro A."/>
            <person name="Walton J.D."/>
            <person name="Ma L.-J."/>
            <person name="Baker S.E."/>
            <person name="Rep M."/>
            <person name="Adam G."/>
            <person name="Antoniw J."/>
            <person name="Baldwin T."/>
            <person name="Calvo S.E."/>
            <person name="Chang Y.-L."/>
            <person name="DeCaprio D."/>
            <person name="Gale L.R."/>
            <person name="Gnerre S."/>
            <person name="Goswami R.S."/>
            <person name="Hammond-Kosack K."/>
            <person name="Harris L.J."/>
            <person name="Hilburn K."/>
            <person name="Kennell J.C."/>
            <person name="Kroken S."/>
            <person name="Magnuson J.K."/>
            <person name="Mannhaupt G."/>
            <person name="Mauceli E.W."/>
            <person name="Mewes H.-W."/>
            <person name="Mitterbauer R."/>
            <person name="Muehlbauer G."/>
            <person name="Muensterkoetter M."/>
            <person name="Nelson D."/>
            <person name="O'Donnell K."/>
            <person name="Ouellet T."/>
            <person name="Qi W."/>
            <person name="Quesneville H."/>
            <person name="Roncero M.I.G."/>
            <person name="Seong K.-Y."/>
            <person name="Tetko I.V."/>
            <person name="Urban M."/>
            <person name="Waalwijk C."/>
            <person name="Ward T.J."/>
            <person name="Yao J."/>
            <person name="Birren B.W."/>
            <person name="Kistler H.C."/>
        </authorList>
    </citation>
    <scope>NUCLEOTIDE SEQUENCE [LARGE SCALE GENOMIC DNA]</scope>
    <source>
        <strain evidence="12">ATCC MYA-4620 / CBS 123657 / FGSC 9075 / NRRL 31084 / PH-1</strain>
        <strain evidence="11">PH-1 / ATCC MYA-4620 / FGSC 9075 / NRRL 31084</strain>
    </source>
</reference>
<gene>
    <name evidence="10" type="ORF">FGRAMPH1_01T15367</name>
</gene>
<feature type="transmembrane region" description="Helical" evidence="8">
    <location>
        <begin position="498"/>
        <end position="519"/>
    </location>
</feature>
<evidence type="ECO:0000256" key="6">
    <source>
        <dbReference type="ARBA" id="ARBA00023136"/>
    </source>
</evidence>
<reference evidence="10 12" key="3">
    <citation type="journal article" date="2015" name="BMC Genomics">
        <title>The completed genome sequence of the pathogenic ascomycete fungus Fusarium graminearum.</title>
        <authorList>
            <person name="King R."/>
            <person name="Urban M."/>
            <person name="Hammond-Kosack M.C."/>
            <person name="Hassani-Pak K."/>
            <person name="Hammond-Kosack K.E."/>
        </authorList>
    </citation>
    <scope>NUCLEOTIDE SEQUENCE [LARGE SCALE GENOMIC DNA]</scope>
    <source>
        <strain evidence="12">ATCC MYA-4620 / CBS 123657 / FGSC 9075 / NRRL 31084 / PH-1</strain>
        <strain evidence="10">PH-1</strain>
    </source>
</reference>
<evidence type="ECO:0000256" key="2">
    <source>
        <dbReference type="ARBA" id="ARBA00010992"/>
    </source>
</evidence>
<feature type="transmembrane region" description="Helical" evidence="8">
    <location>
        <begin position="125"/>
        <end position="145"/>
    </location>
</feature>
<proteinExistence type="inferred from homology"/>
<evidence type="ECO:0000256" key="8">
    <source>
        <dbReference type="SAM" id="Phobius"/>
    </source>
</evidence>
<evidence type="ECO:0000313" key="12">
    <source>
        <dbReference type="Proteomes" id="UP000070720"/>
    </source>
</evidence>
<evidence type="ECO:0000256" key="3">
    <source>
        <dbReference type="ARBA" id="ARBA00022448"/>
    </source>
</evidence>
<dbReference type="PROSITE" id="PS50850">
    <property type="entry name" value="MFS"/>
    <property type="match status" value="1"/>
</dbReference>
<feature type="region of interest" description="Disordered" evidence="7">
    <location>
        <begin position="582"/>
        <end position="626"/>
    </location>
</feature>